<dbReference type="AlphaFoldDB" id="A0A3A9IIW6"/>
<protein>
    <recommendedName>
        <fullName evidence="3">SMI1/KNR4 family protein</fullName>
    </recommendedName>
</protein>
<reference evidence="1 2" key="1">
    <citation type="submission" date="2018-09" db="EMBL/GenBank/DDBJ databases">
        <title>Genome sequencing of Aeromonas veronii MS-17-88.</title>
        <authorList>
            <person name="Tekedar H.C."/>
            <person name="Arick M.A."/>
            <person name="Hsu C.-Y."/>
            <person name="Thrash A."/>
            <person name="Karsi A."/>
            <person name="Lawrence M.L."/>
            <person name="Abdelhamed H."/>
        </authorList>
    </citation>
    <scope>NUCLEOTIDE SEQUENCE [LARGE SCALE GENOMIC DNA]</scope>
    <source>
        <strain evidence="1 2">MS 17-88</strain>
    </source>
</reference>
<sequence>MVHMKDKTRDLILEIWDCNYYIVAAGDQAPKKSEVITLGEKYGVNFPDDYISHAVGELGGFFIEVKDELWPYAEGLAVAPFWEFLRGVYSYAYSEEAPEWMNIHIAAEQFKELGHKAIPVFKVWADADAYCYNEEGKLVQYLHDDNTFESVDKTWFELIEYELNELAERKDRMLKNRT</sequence>
<dbReference type="InterPro" id="IPR037883">
    <property type="entry name" value="Knr4/Smi1-like_sf"/>
</dbReference>
<evidence type="ECO:0000313" key="1">
    <source>
        <dbReference type="EMBL" id="RKJ86252.1"/>
    </source>
</evidence>
<dbReference type="RefSeq" id="WP_120415888.1">
    <property type="nucleotide sequence ID" value="NZ_RAWX01000004.1"/>
</dbReference>
<dbReference type="Proteomes" id="UP000281725">
    <property type="component" value="Unassembled WGS sequence"/>
</dbReference>
<evidence type="ECO:0000313" key="2">
    <source>
        <dbReference type="Proteomes" id="UP000281725"/>
    </source>
</evidence>
<name>A0A3A9IIW6_AERVE</name>
<dbReference type="EMBL" id="RAWX01000004">
    <property type="protein sequence ID" value="RKJ86252.1"/>
    <property type="molecule type" value="Genomic_DNA"/>
</dbReference>
<accession>A0A3A9IIW6</accession>
<evidence type="ECO:0008006" key="3">
    <source>
        <dbReference type="Google" id="ProtNLM"/>
    </source>
</evidence>
<gene>
    <name evidence="1" type="ORF">D6R50_18370</name>
</gene>
<dbReference type="SUPFAM" id="SSF160631">
    <property type="entry name" value="SMI1/KNR4-like"/>
    <property type="match status" value="1"/>
</dbReference>
<organism evidence="1 2">
    <name type="scientific">Aeromonas veronii</name>
    <dbReference type="NCBI Taxonomy" id="654"/>
    <lineage>
        <taxon>Bacteria</taxon>
        <taxon>Pseudomonadati</taxon>
        <taxon>Pseudomonadota</taxon>
        <taxon>Gammaproteobacteria</taxon>
        <taxon>Aeromonadales</taxon>
        <taxon>Aeromonadaceae</taxon>
        <taxon>Aeromonas</taxon>
    </lineage>
</organism>
<comment type="caution">
    <text evidence="1">The sequence shown here is derived from an EMBL/GenBank/DDBJ whole genome shotgun (WGS) entry which is preliminary data.</text>
</comment>
<proteinExistence type="predicted"/>